<comment type="similarity">
    <text evidence="2 7">Belongs to the MgtC/SapB family.</text>
</comment>
<comment type="subcellular location">
    <subcellularLocation>
        <location evidence="7">Cell inner membrane</location>
        <topology evidence="7">Multi-pass membrane protein</topology>
    </subcellularLocation>
    <subcellularLocation>
        <location evidence="1">Cell membrane</location>
        <topology evidence="1">Multi-pass membrane protein</topology>
    </subcellularLocation>
</comment>
<accession>A0A8J7UJW7</accession>
<keyword evidence="5 7" id="KW-1133">Transmembrane helix</keyword>
<comment type="caution">
    <text evidence="10">The sequence shown here is derived from an EMBL/GenBank/DDBJ whole genome shotgun (WGS) entry which is preliminary data.</text>
</comment>
<keyword evidence="6 7" id="KW-0472">Membrane</keyword>
<evidence type="ECO:0000256" key="6">
    <source>
        <dbReference type="ARBA" id="ARBA00023136"/>
    </source>
</evidence>
<dbReference type="Pfam" id="PF02308">
    <property type="entry name" value="MgtC"/>
    <property type="match status" value="1"/>
</dbReference>
<evidence type="ECO:0000256" key="1">
    <source>
        <dbReference type="ARBA" id="ARBA00004651"/>
    </source>
</evidence>
<keyword evidence="7" id="KW-0997">Cell inner membrane</keyword>
<dbReference type="GO" id="GO:0005886">
    <property type="term" value="C:plasma membrane"/>
    <property type="evidence" value="ECO:0007669"/>
    <property type="project" value="UniProtKB-SubCell"/>
</dbReference>
<feature type="domain" description="MgtC/SapB/SrpB/YhiD N-terminal" evidence="9">
    <location>
        <begin position="23"/>
        <end position="152"/>
    </location>
</feature>
<name>A0A8J7UJW7_9HYPH</name>
<evidence type="ECO:0000313" key="10">
    <source>
        <dbReference type="EMBL" id="MBP0437767.1"/>
    </source>
</evidence>
<evidence type="ECO:0000256" key="3">
    <source>
        <dbReference type="ARBA" id="ARBA00022475"/>
    </source>
</evidence>
<feature type="transmembrane region" description="Helical" evidence="7">
    <location>
        <begin position="12"/>
        <end position="32"/>
    </location>
</feature>
<dbReference type="RefSeq" id="WP_209333746.1">
    <property type="nucleotide sequence ID" value="NZ_JAGIYY010000001.1"/>
</dbReference>
<evidence type="ECO:0000256" key="7">
    <source>
        <dbReference type="RuleBase" id="RU365041"/>
    </source>
</evidence>
<organism evidence="10 11">
    <name type="scientific">Tianweitania sediminis</name>
    <dbReference type="NCBI Taxonomy" id="1502156"/>
    <lineage>
        <taxon>Bacteria</taxon>
        <taxon>Pseudomonadati</taxon>
        <taxon>Pseudomonadota</taxon>
        <taxon>Alphaproteobacteria</taxon>
        <taxon>Hyphomicrobiales</taxon>
        <taxon>Phyllobacteriaceae</taxon>
        <taxon>Tianweitania</taxon>
    </lineage>
</organism>
<sequence length="184" mass="19457">MEALFEEFGSPTIIPFPVLTARILLATILGAVIGFEREWQRHSAGLRTHIMVCVAAAVYGILTVEITLQPIFRDAPVQVDPIRSVEAVTAGVAFLAAGLIWAGRGKVHGLTTGAGMWLAGAIGLACGLGLWQIALLGTGLALMVLALVRFLSDWISGGETESDDGDQPARKHAYSPADPNKPKT</sequence>
<feature type="region of interest" description="Disordered" evidence="8">
    <location>
        <begin position="159"/>
        <end position="184"/>
    </location>
</feature>
<dbReference type="PRINTS" id="PR01837">
    <property type="entry name" value="MGTCSAPBPROT"/>
</dbReference>
<reference evidence="10" key="1">
    <citation type="submission" date="2021-03" db="EMBL/GenBank/DDBJ databases">
        <title>Genome sequencing and assembly of Tianweitania sediminis.</title>
        <authorList>
            <person name="Chhetri G."/>
        </authorList>
    </citation>
    <scope>NUCLEOTIDE SEQUENCE</scope>
    <source>
        <strain evidence="10">Z8</strain>
    </source>
</reference>
<evidence type="ECO:0000259" key="9">
    <source>
        <dbReference type="Pfam" id="PF02308"/>
    </source>
</evidence>
<dbReference type="EMBL" id="JAGIYY010000001">
    <property type="protein sequence ID" value="MBP0437767.1"/>
    <property type="molecule type" value="Genomic_DNA"/>
</dbReference>
<gene>
    <name evidence="10" type="ORF">J5Y06_03740</name>
</gene>
<keyword evidence="11" id="KW-1185">Reference proteome</keyword>
<feature type="transmembrane region" description="Helical" evidence="7">
    <location>
        <begin position="44"/>
        <end position="62"/>
    </location>
</feature>
<keyword evidence="3" id="KW-1003">Cell membrane</keyword>
<evidence type="ECO:0000256" key="5">
    <source>
        <dbReference type="ARBA" id="ARBA00022989"/>
    </source>
</evidence>
<evidence type="ECO:0000313" key="11">
    <source>
        <dbReference type="Proteomes" id="UP000666240"/>
    </source>
</evidence>
<evidence type="ECO:0000256" key="4">
    <source>
        <dbReference type="ARBA" id="ARBA00022692"/>
    </source>
</evidence>
<feature type="transmembrane region" description="Helical" evidence="7">
    <location>
        <begin position="82"/>
        <end position="103"/>
    </location>
</feature>
<protein>
    <recommendedName>
        <fullName evidence="7">Protein MgtC</fullName>
    </recommendedName>
</protein>
<evidence type="ECO:0000256" key="2">
    <source>
        <dbReference type="ARBA" id="ARBA00009298"/>
    </source>
</evidence>
<dbReference type="PANTHER" id="PTHR33778:SF1">
    <property type="entry name" value="MAGNESIUM TRANSPORTER YHID-RELATED"/>
    <property type="match status" value="1"/>
</dbReference>
<dbReference type="InterPro" id="IPR049177">
    <property type="entry name" value="MgtC_SapB_SrpB_YhiD_N"/>
</dbReference>
<evidence type="ECO:0000256" key="8">
    <source>
        <dbReference type="SAM" id="MobiDB-lite"/>
    </source>
</evidence>
<feature type="transmembrane region" description="Helical" evidence="7">
    <location>
        <begin position="115"/>
        <end position="148"/>
    </location>
</feature>
<dbReference type="InterPro" id="IPR003416">
    <property type="entry name" value="MgtC/SapB/SrpB/YhiD_fam"/>
</dbReference>
<keyword evidence="4 7" id="KW-0812">Transmembrane</keyword>
<proteinExistence type="inferred from homology"/>
<dbReference type="AlphaFoldDB" id="A0A8J7UJW7"/>
<dbReference type="Proteomes" id="UP000666240">
    <property type="component" value="Unassembled WGS sequence"/>
</dbReference>
<dbReference type="PANTHER" id="PTHR33778">
    <property type="entry name" value="PROTEIN MGTC"/>
    <property type="match status" value="1"/>
</dbReference>